<reference evidence="2" key="2">
    <citation type="submission" date="2023-05" db="EMBL/GenBank/DDBJ databases">
        <authorList>
            <consortium name="Lawrence Berkeley National Laboratory"/>
            <person name="Steindorff A."/>
            <person name="Hensen N."/>
            <person name="Bonometti L."/>
            <person name="Westerberg I."/>
            <person name="Brannstrom I.O."/>
            <person name="Guillou S."/>
            <person name="Cros-Aarteil S."/>
            <person name="Calhoun S."/>
            <person name="Haridas S."/>
            <person name="Kuo A."/>
            <person name="Mondo S."/>
            <person name="Pangilinan J."/>
            <person name="Riley R."/>
            <person name="Labutti K."/>
            <person name="Andreopoulos B."/>
            <person name="Lipzen A."/>
            <person name="Chen C."/>
            <person name="Yanf M."/>
            <person name="Daum C."/>
            <person name="Ng V."/>
            <person name="Clum A."/>
            <person name="Ohm R."/>
            <person name="Martin F."/>
            <person name="Silar P."/>
            <person name="Natvig D."/>
            <person name="Lalanne C."/>
            <person name="Gautier V."/>
            <person name="Ament-Velasquez S.L."/>
            <person name="Kruys A."/>
            <person name="Hutchinson M.I."/>
            <person name="Powell A.J."/>
            <person name="Barry K."/>
            <person name="Miller A.N."/>
            <person name="Grigoriev I.V."/>
            <person name="Debuchy R."/>
            <person name="Gladieux P."/>
            <person name="Thoren M.H."/>
            <person name="Johannesson H."/>
        </authorList>
    </citation>
    <scope>NUCLEOTIDE SEQUENCE</scope>
    <source>
        <strain evidence="2">PSN309</strain>
    </source>
</reference>
<reference evidence="2" key="1">
    <citation type="journal article" date="2023" name="Mol. Phylogenet. Evol.">
        <title>Genome-scale phylogeny and comparative genomics of the fungal order Sordariales.</title>
        <authorList>
            <person name="Hensen N."/>
            <person name="Bonometti L."/>
            <person name="Westerberg I."/>
            <person name="Brannstrom I.O."/>
            <person name="Guillou S."/>
            <person name="Cros-Aarteil S."/>
            <person name="Calhoun S."/>
            <person name="Haridas S."/>
            <person name="Kuo A."/>
            <person name="Mondo S."/>
            <person name="Pangilinan J."/>
            <person name="Riley R."/>
            <person name="LaButti K."/>
            <person name="Andreopoulos B."/>
            <person name="Lipzen A."/>
            <person name="Chen C."/>
            <person name="Yan M."/>
            <person name="Daum C."/>
            <person name="Ng V."/>
            <person name="Clum A."/>
            <person name="Steindorff A."/>
            <person name="Ohm R.A."/>
            <person name="Martin F."/>
            <person name="Silar P."/>
            <person name="Natvig D.O."/>
            <person name="Lalanne C."/>
            <person name="Gautier V."/>
            <person name="Ament-Velasquez S.L."/>
            <person name="Kruys A."/>
            <person name="Hutchinson M.I."/>
            <person name="Powell A.J."/>
            <person name="Barry K."/>
            <person name="Miller A.N."/>
            <person name="Grigoriev I.V."/>
            <person name="Debuchy R."/>
            <person name="Gladieux P."/>
            <person name="Hiltunen Thoren M."/>
            <person name="Johannesson H."/>
        </authorList>
    </citation>
    <scope>NUCLEOTIDE SEQUENCE</scope>
    <source>
        <strain evidence="2">PSN309</strain>
    </source>
</reference>
<gene>
    <name evidence="2" type="ORF">QBC35DRAFT_259081</name>
</gene>
<evidence type="ECO:0000313" key="2">
    <source>
        <dbReference type="EMBL" id="KAK4191972.1"/>
    </source>
</evidence>
<feature type="region of interest" description="Disordered" evidence="1">
    <location>
        <begin position="304"/>
        <end position="349"/>
    </location>
</feature>
<name>A0AAN6X4K1_9PEZI</name>
<evidence type="ECO:0000313" key="3">
    <source>
        <dbReference type="Proteomes" id="UP001302126"/>
    </source>
</evidence>
<keyword evidence="3" id="KW-1185">Reference proteome</keyword>
<proteinExistence type="predicted"/>
<dbReference type="AlphaFoldDB" id="A0AAN6X4K1"/>
<feature type="compositionally biased region" description="Pro residues" evidence="1">
    <location>
        <begin position="340"/>
        <end position="349"/>
    </location>
</feature>
<feature type="compositionally biased region" description="Polar residues" evidence="1">
    <location>
        <begin position="318"/>
        <end position="331"/>
    </location>
</feature>
<protein>
    <submittedName>
        <fullName evidence="2">Uncharacterized protein</fullName>
    </submittedName>
</protein>
<sequence length="349" mass="39458">MPLVLKATRLCLTVDTRTQSWRHLHVCTRSGVLIVVVLIWRKFGRLAMSRARTRDPPSPVNVARDSSRRHAVTPSILALTSSLSPVDIFLSSSQPGTHLLPNFGFPCCHHHQPSTFFHLRFFFSLEKLTDISNFTFQYGSYLCEPPLFLFSYHHSPPACQSSFRSIPLDLARSAFFWVPSPRYLGSPKCVRLRKGVSINHCVPAFIRFSSNPVVRKRLRPTRKWNCPPPFFPFPKSTPPCACRITTMPQAALRPTYLQSVERWLWLLPWLDALDSSLIPFFFSPSFFSVGGALAKLKAIRWAKGGKQNTDKHTPKRGATSQPSPLVPPSTQQKKKATYPILPPNGPLRT</sequence>
<organism evidence="2 3">
    <name type="scientific">Podospora australis</name>
    <dbReference type="NCBI Taxonomy" id="1536484"/>
    <lineage>
        <taxon>Eukaryota</taxon>
        <taxon>Fungi</taxon>
        <taxon>Dikarya</taxon>
        <taxon>Ascomycota</taxon>
        <taxon>Pezizomycotina</taxon>
        <taxon>Sordariomycetes</taxon>
        <taxon>Sordariomycetidae</taxon>
        <taxon>Sordariales</taxon>
        <taxon>Podosporaceae</taxon>
        <taxon>Podospora</taxon>
    </lineage>
</organism>
<evidence type="ECO:0000256" key="1">
    <source>
        <dbReference type="SAM" id="MobiDB-lite"/>
    </source>
</evidence>
<accession>A0AAN6X4K1</accession>
<dbReference type="EMBL" id="MU864356">
    <property type="protein sequence ID" value="KAK4191972.1"/>
    <property type="molecule type" value="Genomic_DNA"/>
</dbReference>
<comment type="caution">
    <text evidence="2">The sequence shown here is derived from an EMBL/GenBank/DDBJ whole genome shotgun (WGS) entry which is preliminary data.</text>
</comment>
<dbReference type="Proteomes" id="UP001302126">
    <property type="component" value="Unassembled WGS sequence"/>
</dbReference>